<dbReference type="InterPro" id="IPR016047">
    <property type="entry name" value="M23ase_b-sheet_dom"/>
</dbReference>
<keyword evidence="2" id="KW-0472">Membrane</keyword>
<dbReference type="PANTHER" id="PTHR21666">
    <property type="entry name" value="PEPTIDASE-RELATED"/>
    <property type="match status" value="1"/>
</dbReference>
<dbReference type="Pfam" id="PF01551">
    <property type="entry name" value="Peptidase_M23"/>
    <property type="match status" value="1"/>
</dbReference>
<keyword evidence="2" id="KW-1133">Transmembrane helix</keyword>
<dbReference type="Gene3D" id="2.70.70.10">
    <property type="entry name" value="Glucose Permease (Domain IIA)"/>
    <property type="match status" value="1"/>
</dbReference>
<keyword evidence="5" id="KW-1185">Reference proteome</keyword>
<evidence type="ECO:0000256" key="1">
    <source>
        <dbReference type="ARBA" id="ARBA00022729"/>
    </source>
</evidence>
<protein>
    <submittedName>
        <fullName evidence="4">Peptidase M23-like protein</fullName>
    </submittedName>
</protein>
<feature type="transmembrane region" description="Helical" evidence="2">
    <location>
        <begin position="38"/>
        <end position="61"/>
    </location>
</feature>
<keyword evidence="1" id="KW-0732">Signal</keyword>
<dbReference type="InterPro" id="IPR050570">
    <property type="entry name" value="Cell_wall_metabolism_enzyme"/>
</dbReference>
<keyword evidence="2" id="KW-0812">Transmembrane</keyword>
<gene>
    <name evidence="4" type="ORF">EV379_2160</name>
</gene>
<feature type="domain" description="M23ase beta-sheet core" evidence="3">
    <location>
        <begin position="157"/>
        <end position="255"/>
    </location>
</feature>
<evidence type="ECO:0000259" key="3">
    <source>
        <dbReference type="Pfam" id="PF01551"/>
    </source>
</evidence>
<accession>A0A4Q8AMK2</accession>
<dbReference type="InterPro" id="IPR011055">
    <property type="entry name" value="Dup_hybrid_motif"/>
</dbReference>
<name>A0A4Q8AMK2_9MICO</name>
<dbReference type="SUPFAM" id="SSF51261">
    <property type="entry name" value="Duplicated hybrid motif"/>
    <property type="match status" value="1"/>
</dbReference>
<evidence type="ECO:0000256" key="2">
    <source>
        <dbReference type="SAM" id="Phobius"/>
    </source>
</evidence>
<evidence type="ECO:0000313" key="4">
    <source>
        <dbReference type="EMBL" id="RZU65822.1"/>
    </source>
</evidence>
<organism evidence="4 5">
    <name type="scientific">Microterricola gilva</name>
    <dbReference type="NCBI Taxonomy" id="393267"/>
    <lineage>
        <taxon>Bacteria</taxon>
        <taxon>Bacillati</taxon>
        <taxon>Actinomycetota</taxon>
        <taxon>Actinomycetes</taxon>
        <taxon>Micrococcales</taxon>
        <taxon>Microbacteriaceae</taxon>
        <taxon>Microterricola</taxon>
    </lineage>
</organism>
<comment type="caution">
    <text evidence="4">The sequence shown here is derived from an EMBL/GenBank/DDBJ whole genome shotgun (WGS) entry which is preliminary data.</text>
</comment>
<dbReference type="AlphaFoldDB" id="A0A4Q8AMK2"/>
<proteinExistence type="predicted"/>
<reference evidence="4 5" key="1">
    <citation type="submission" date="2019-02" db="EMBL/GenBank/DDBJ databases">
        <title>Sequencing the genomes of 1000 actinobacteria strains.</title>
        <authorList>
            <person name="Klenk H.-P."/>
        </authorList>
    </citation>
    <scope>NUCLEOTIDE SEQUENCE [LARGE SCALE GENOMIC DNA]</scope>
    <source>
        <strain evidence="4 5">DSM 18319</strain>
    </source>
</reference>
<evidence type="ECO:0000313" key="5">
    <source>
        <dbReference type="Proteomes" id="UP000291483"/>
    </source>
</evidence>
<dbReference type="CDD" id="cd12797">
    <property type="entry name" value="M23_peptidase"/>
    <property type="match status" value="1"/>
</dbReference>
<dbReference type="GO" id="GO:0004222">
    <property type="term" value="F:metalloendopeptidase activity"/>
    <property type="evidence" value="ECO:0007669"/>
    <property type="project" value="TreeGrafter"/>
</dbReference>
<dbReference type="Proteomes" id="UP000291483">
    <property type="component" value="Unassembled WGS sequence"/>
</dbReference>
<sequence>MVRSPRDCVQHASDFMSFFLSHRSPSDSRPASRAASRLLRPTLSVVAMATVLGFTAMPAVAANAVVFTETSTVADGQQVTSALADGAQSVVSPAEAVSTIDHDEYSAEAPAPAPAAVAQAAAPVAVGGGIVWPYPFEARINGGFGPRDAPCDGCSTFHDGVDFGGGDGTPIQSIADGVVVVATNDGGGLGTHVEIQHVVGGRTITSSYSHMQYGSLGMSVGDAVVAGQFVGLTGTTGQSTGPHLHFELFYEDGVRIDGYAWLAENAG</sequence>
<dbReference type="EMBL" id="SHLC01000001">
    <property type="protein sequence ID" value="RZU65822.1"/>
    <property type="molecule type" value="Genomic_DNA"/>
</dbReference>
<dbReference type="PANTHER" id="PTHR21666:SF289">
    <property type="entry name" value="L-ALA--D-GLU ENDOPEPTIDASE"/>
    <property type="match status" value="1"/>
</dbReference>